<dbReference type="Gene3D" id="3.40.50.300">
    <property type="entry name" value="P-loop containing nucleotide triphosphate hydrolases"/>
    <property type="match status" value="1"/>
</dbReference>
<dbReference type="InterPro" id="IPR036770">
    <property type="entry name" value="Ankyrin_rpt-contain_sf"/>
</dbReference>
<dbReference type="PROSITE" id="PS50088">
    <property type="entry name" value="ANK_REPEAT"/>
    <property type="match status" value="3"/>
</dbReference>
<dbReference type="InterPro" id="IPR056884">
    <property type="entry name" value="NPHP3-like_N"/>
</dbReference>
<dbReference type="GeneID" id="85330386"/>
<evidence type="ECO:0000259" key="3">
    <source>
        <dbReference type="Pfam" id="PF24883"/>
    </source>
</evidence>
<evidence type="ECO:0000256" key="1">
    <source>
        <dbReference type="ARBA" id="ARBA00022737"/>
    </source>
</evidence>
<dbReference type="InterPro" id="IPR002110">
    <property type="entry name" value="Ankyrin_rpt"/>
</dbReference>
<dbReference type="SMART" id="SM00248">
    <property type="entry name" value="ANK"/>
    <property type="match status" value="5"/>
</dbReference>
<dbReference type="SUPFAM" id="SSF48403">
    <property type="entry name" value="Ankyrin repeat"/>
    <property type="match status" value="1"/>
</dbReference>
<dbReference type="Pfam" id="PF24883">
    <property type="entry name" value="NPHP3_N"/>
    <property type="match status" value="1"/>
</dbReference>
<keyword evidence="1" id="KW-0677">Repeat</keyword>
<dbReference type="PANTHER" id="PTHR10039:SF10">
    <property type="entry name" value="NACHT DOMAIN-CONTAINING PROTEIN"/>
    <property type="match status" value="1"/>
</dbReference>
<proteinExistence type="predicted"/>
<organism evidence="4 5">
    <name type="scientific">Lasiosphaeria miniovina</name>
    <dbReference type="NCBI Taxonomy" id="1954250"/>
    <lineage>
        <taxon>Eukaryota</taxon>
        <taxon>Fungi</taxon>
        <taxon>Dikarya</taxon>
        <taxon>Ascomycota</taxon>
        <taxon>Pezizomycotina</taxon>
        <taxon>Sordariomycetes</taxon>
        <taxon>Sordariomycetidae</taxon>
        <taxon>Sordariales</taxon>
        <taxon>Lasiosphaeriaceae</taxon>
        <taxon>Lasiosphaeria</taxon>
    </lineage>
</organism>
<dbReference type="RefSeq" id="XP_060294621.1">
    <property type="nucleotide sequence ID" value="XM_060447116.1"/>
</dbReference>
<dbReference type="PANTHER" id="PTHR10039">
    <property type="entry name" value="AMELOGENIN"/>
    <property type="match status" value="1"/>
</dbReference>
<feature type="repeat" description="ANK" evidence="2">
    <location>
        <begin position="762"/>
        <end position="794"/>
    </location>
</feature>
<keyword evidence="2" id="KW-0040">ANK repeat</keyword>
<name>A0AA40DVI6_9PEZI</name>
<evidence type="ECO:0000313" key="5">
    <source>
        <dbReference type="Proteomes" id="UP001172101"/>
    </source>
</evidence>
<dbReference type="InterPro" id="IPR027417">
    <property type="entry name" value="P-loop_NTPase"/>
</dbReference>
<sequence>MSSALANAAPLKAEICLAQAVSRFEADLSSDQKAALRAQRAESSKSPPDGRDVMRLTAEIDRRTAGKLGGGRCFGPRLTNILQTIQQFAALGDVVVGASQNIIACGVWSLVRMTLLLEKISAFLMVAGYSAPRYQQIALLYPRSKDLQSQLSEYFIVIVRFCHHLLDMSKKSIFGQLLSFPSDSGLKSYQSDLDQWANAMREEVRLLMARNFEEQSSGLKSLIQFSESQPHRQRQKARLRVLEACSTYDHQTTWKEIRKAGTTTPFSRMSAYQQWKTGPESCTLACRGKLGSGKSVMMANIIDDLHLDVQSSQYPVAYFFCRHEISDSLKAHTIICSLARQLMNSIPNFTQAEKLIGGTNSVADPKKALDILRRVLPPTFKAYFVLDGLDELEADNVLRWRPDQLAKNNTMTLPDENPDIVAFINAELGRCIESGRLTVGDPTLALDIEDALVQGAQGMFLWVALQIGSLCGAKTDEAIRQALSDLPKNLSQTFALDEEDSTGRLIHHSVKQFLLGEFEHLDKAVFTIDAAHETMGKTVATYLSYSVFETQLSTVVVPQLEGLAESAPHKIIHSTGAPSNVRRLAVKLLQSRKQPDFNIGKVLADASKRFQLSPTHQFQFLAYAKTYWLRHAFYIPDRDAAILGLLPRLGLLWKGKTATDPESKQLLLHAARDGKQIMVATLVNNGVPVDTIDSQFYQTPLMWASKNGHEPVVRHLLDNGAYIEAGDFDGQTPLIRTAANDHNAVVRLLLERGAKIERRDYNNQTPLLRAAANGQESTVQTLLAGEANFAAIDMHRQTPFGKISVTGHPYSVPPKTATKAMARLLLEWGASDKATDIEGREALYLATMQGYGSAMLMNRRMPNHSLFHPEEVVEDERLDGYKAVVELLLARRAKVDARDKARQTPLMEAAAQGRSDIV</sequence>
<keyword evidence="5" id="KW-1185">Reference proteome</keyword>
<dbReference type="Proteomes" id="UP001172101">
    <property type="component" value="Unassembled WGS sequence"/>
</dbReference>
<feature type="repeat" description="ANK" evidence="2">
    <location>
        <begin position="729"/>
        <end position="761"/>
    </location>
</feature>
<gene>
    <name evidence="4" type="ORF">B0T26DRAFT_804145</name>
</gene>
<protein>
    <recommendedName>
        <fullName evidence="3">Nephrocystin 3-like N-terminal domain-containing protein</fullName>
    </recommendedName>
</protein>
<comment type="caution">
    <text evidence="4">The sequence shown here is derived from an EMBL/GenBank/DDBJ whole genome shotgun (WGS) entry which is preliminary data.</text>
</comment>
<accession>A0AA40DVI6</accession>
<dbReference type="EMBL" id="JAUIRO010000005">
    <property type="protein sequence ID" value="KAK0713298.1"/>
    <property type="molecule type" value="Genomic_DNA"/>
</dbReference>
<feature type="repeat" description="ANK" evidence="2">
    <location>
        <begin position="696"/>
        <end position="728"/>
    </location>
</feature>
<dbReference type="Pfam" id="PF12796">
    <property type="entry name" value="Ank_2"/>
    <property type="match status" value="2"/>
</dbReference>
<dbReference type="AlphaFoldDB" id="A0AA40DVI6"/>
<feature type="domain" description="Nephrocystin 3-like N-terminal" evidence="3">
    <location>
        <begin position="261"/>
        <end position="398"/>
    </location>
</feature>
<reference evidence="4" key="1">
    <citation type="submission" date="2023-06" db="EMBL/GenBank/DDBJ databases">
        <title>Genome-scale phylogeny and comparative genomics of the fungal order Sordariales.</title>
        <authorList>
            <consortium name="Lawrence Berkeley National Laboratory"/>
            <person name="Hensen N."/>
            <person name="Bonometti L."/>
            <person name="Westerberg I."/>
            <person name="Brannstrom I.O."/>
            <person name="Guillou S."/>
            <person name="Cros-Aarteil S."/>
            <person name="Calhoun S."/>
            <person name="Haridas S."/>
            <person name="Kuo A."/>
            <person name="Mondo S."/>
            <person name="Pangilinan J."/>
            <person name="Riley R."/>
            <person name="LaButti K."/>
            <person name="Andreopoulos B."/>
            <person name="Lipzen A."/>
            <person name="Chen C."/>
            <person name="Yanf M."/>
            <person name="Daum C."/>
            <person name="Ng V."/>
            <person name="Clum A."/>
            <person name="Steindorff A."/>
            <person name="Ohm R."/>
            <person name="Martin F."/>
            <person name="Silar P."/>
            <person name="Natvig D."/>
            <person name="Lalanne C."/>
            <person name="Gautier V."/>
            <person name="Ament-velasquez S.L."/>
            <person name="Kruys A."/>
            <person name="Hutchinson M.I."/>
            <person name="Powell A.J."/>
            <person name="Barry K."/>
            <person name="Miller A.N."/>
            <person name="Grigoriev I.V."/>
            <person name="Debuchy R."/>
            <person name="Gladieux P."/>
            <person name="Thoren M.H."/>
            <person name="Johannesson H."/>
        </authorList>
    </citation>
    <scope>NUCLEOTIDE SEQUENCE</scope>
    <source>
        <strain evidence="4">SMH2392-1A</strain>
    </source>
</reference>
<evidence type="ECO:0000313" key="4">
    <source>
        <dbReference type="EMBL" id="KAK0713298.1"/>
    </source>
</evidence>
<dbReference type="PROSITE" id="PS50297">
    <property type="entry name" value="ANK_REP_REGION"/>
    <property type="match status" value="2"/>
</dbReference>
<evidence type="ECO:0000256" key="2">
    <source>
        <dbReference type="PROSITE-ProRule" id="PRU00023"/>
    </source>
</evidence>
<dbReference type="Gene3D" id="1.25.40.20">
    <property type="entry name" value="Ankyrin repeat-containing domain"/>
    <property type="match status" value="2"/>
</dbReference>